<name>A0A1W1HF40_9BACT</name>
<dbReference type="STRING" id="1246637.MTBBW1_2620007"/>
<accession>A0A1W1HF40</accession>
<keyword evidence="2" id="KW-1185">Reference proteome</keyword>
<sequence length="105" mass="12150">MKVEMRYIDEVTEKVSDEIRNLVCRQILDECWLDGCDDNKGNDYGDVNALFDELRVIETAAYEGKIKLSTHFPDRLETLFYRAGKGDHYGSLNELKNIANRMIEA</sequence>
<reference evidence="1 2" key="1">
    <citation type="submission" date="2017-03" db="EMBL/GenBank/DDBJ databases">
        <authorList>
            <person name="Afonso C.L."/>
            <person name="Miller P.J."/>
            <person name="Scott M.A."/>
            <person name="Spackman E."/>
            <person name="Goraichik I."/>
            <person name="Dimitrov K.M."/>
            <person name="Suarez D.L."/>
            <person name="Swayne D.E."/>
        </authorList>
    </citation>
    <scope>NUCLEOTIDE SEQUENCE [LARGE SCALE GENOMIC DNA]</scope>
    <source>
        <strain evidence="1">PRJEB14757</strain>
    </source>
</reference>
<dbReference type="RefSeq" id="WP_080809789.1">
    <property type="nucleotide sequence ID" value="NZ_LT828572.1"/>
</dbReference>
<organism evidence="1 2">
    <name type="scientific">Desulfamplus magnetovallimortis</name>
    <dbReference type="NCBI Taxonomy" id="1246637"/>
    <lineage>
        <taxon>Bacteria</taxon>
        <taxon>Pseudomonadati</taxon>
        <taxon>Thermodesulfobacteriota</taxon>
        <taxon>Desulfobacteria</taxon>
        <taxon>Desulfobacterales</taxon>
        <taxon>Desulfobacteraceae</taxon>
        <taxon>Desulfamplus</taxon>
    </lineage>
</organism>
<gene>
    <name evidence="1" type="ORF">MTBBW1_2620007</name>
</gene>
<evidence type="ECO:0000313" key="1">
    <source>
        <dbReference type="EMBL" id="SLM31043.1"/>
    </source>
</evidence>
<proteinExistence type="predicted"/>
<protein>
    <submittedName>
        <fullName evidence="1">Uncharacterized protein</fullName>
    </submittedName>
</protein>
<dbReference type="AlphaFoldDB" id="A0A1W1HF40"/>
<dbReference type="EMBL" id="FWEV01000182">
    <property type="protein sequence ID" value="SLM31043.1"/>
    <property type="molecule type" value="Genomic_DNA"/>
</dbReference>
<dbReference type="Proteomes" id="UP000191931">
    <property type="component" value="Unassembled WGS sequence"/>
</dbReference>
<evidence type="ECO:0000313" key="2">
    <source>
        <dbReference type="Proteomes" id="UP000191931"/>
    </source>
</evidence>